<dbReference type="PROSITE" id="PS51257">
    <property type="entry name" value="PROKAR_LIPOPROTEIN"/>
    <property type="match status" value="1"/>
</dbReference>
<protein>
    <recommendedName>
        <fullName evidence="4">Lipoprotein</fullName>
    </recommendedName>
</protein>
<dbReference type="RefSeq" id="WP_377499708.1">
    <property type="nucleotide sequence ID" value="NZ_JBHMDO010000042.1"/>
</dbReference>
<evidence type="ECO:0008006" key="4">
    <source>
        <dbReference type="Google" id="ProtNLM"/>
    </source>
</evidence>
<keyword evidence="3" id="KW-1185">Reference proteome</keyword>
<dbReference type="Proteomes" id="UP001589747">
    <property type="component" value="Unassembled WGS sequence"/>
</dbReference>
<comment type="caution">
    <text evidence="2">The sequence shown here is derived from an EMBL/GenBank/DDBJ whole genome shotgun (WGS) entry which is preliminary data.</text>
</comment>
<accession>A0ABV5KZD6</accession>
<feature type="signal peptide" evidence="1">
    <location>
        <begin position="1"/>
        <end position="23"/>
    </location>
</feature>
<name>A0ABV5KZD6_9BACL</name>
<dbReference type="EMBL" id="JBHMDO010000042">
    <property type="protein sequence ID" value="MFB9329437.1"/>
    <property type="molecule type" value="Genomic_DNA"/>
</dbReference>
<sequence length="208" mass="22311">MRNKAGMLIMLMLLTGCWGTTNEAEPVSKAGPAEITLTPVGDLFEGDAAKFKLFLGVMSGAFKLSGEGEKPPNMKLDLDIWRGGKRVETAGSIGDVFHSTQKPTRKEVEVIIAIDDSTVNIQNGQVVVKVCLVDDAGASLSTFTVPWDPKLSARGLIAHTEAQSFTLGKPVHVFGMHAASLNEIRTADLTQESLGSTEWALVATLREE</sequence>
<gene>
    <name evidence="2" type="ORF">ACFFSY_26155</name>
</gene>
<evidence type="ECO:0000313" key="3">
    <source>
        <dbReference type="Proteomes" id="UP001589747"/>
    </source>
</evidence>
<organism evidence="2 3">
    <name type="scientific">Paenibacillus aurantiacus</name>
    <dbReference type="NCBI Taxonomy" id="1936118"/>
    <lineage>
        <taxon>Bacteria</taxon>
        <taxon>Bacillati</taxon>
        <taxon>Bacillota</taxon>
        <taxon>Bacilli</taxon>
        <taxon>Bacillales</taxon>
        <taxon>Paenibacillaceae</taxon>
        <taxon>Paenibacillus</taxon>
    </lineage>
</organism>
<feature type="chain" id="PRO_5046279149" description="Lipoprotein" evidence="1">
    <location>
        <begin position="24"/>
        <end position="208"/>
    </location>
</feature>
<evidence type="ECO:0000313" key="2">
    <source>
        <dbReference type="EMBL" id="MFB9329437.1"/>
    </source>
</evidence>
<evidence type="ECO:0000256" key="1">
    <source>
        <dbReference type="SAM" id="SignalP"/>
    </source>
</evidence>
<reference evidence="2 3" key="1">
    <citation type="submission" date="2024-09" db="EMBL/GenBank/DDBJ databases">
        <authorList>
            <person name="Sun Q."/>
            <person name="Mori K."/>
        </authorList>
    </citation>
    <scope>NUCLEOTIDE SEQUENCE [LARGE SCALE GENOMIC DNA]</scope>
    <source>
        <strain evidence="2 3">TISTR 2452</strain>
    </source>
</reference>
<keyword evidence="1" id="KW-0732">Signal</keyword>
<proteinExistence type="predicted"/>